<dbReference type="AlphaFoldDB" id="A0A1X7HGE8"/>
<dbReference type="EMBL" id="LT840184">
    <property type="protein sequence ID" value="SMF86265.1"/>
    <property type="molecule type" value="Genomic_DNA"/>
</dbReference>
<keyword evidence="3" id="KW-1185">Reference proteome</keyword>
<protein>
    <recommendedName>
        <fullName evidence="4">Repeat domain-containing protein</fullName>
    </recommendedName>
</protein>
<feature type="signal peptide" evidence="1">
    <location>
        <begin position="1"/>
        <end position="24"/>
    </location>
</feature>
<keyword evidence="1" id="KW-0732">Signal</keyword>
<dbReference type="SUPFAM" id="SSF69318">
    <property type="entry name" value="Integrin alpha N-terminal domain"/>
    <property type="match status" value="1"/>
</dbReference>
<proteinExistence type="predicted"/>
<accession>A0A1X7HGE8</accession>
<dbReference type="RefSeq" id="WP_244562725.1">
    <property type="nucleotide sequence ID" value="NZ_LT840184.1"/>
</dbReference>
<evidence type="ECO:0008006" key="4">
    <source>
        <dbReference type="Google" id="ProtNLM"/>
    </source>
</evidence>
<organism evidence="2 3">
    <name type="scientific">Paenibacillus uliginis N3/975</name>
    <dbReference type="NCBI Taxonomy" id="1313296"/>
    <lineage>
        <taxon>Bacteria</taxon>
        <taxon>Bacillati</taxon>
        <taxon>Bacillota</taxon>
        <taxon>Bacilli</taxon>
        <taxon>Bacillales</taxon>
        <taxon>Paenibacillaceae</taxon>
        <taxon>Paenibacillus</taxon>
    </lineage>
</organism>
<evidence type="ECO:0000256" key="1">
    <source>
        <dbReference type="SAM" id="SignalP"/>
    </source>
</evidence>
<evidence type="ECO:0000313" key="2">
    <source>
        <dbReference type="EMBL" id="SMF86265.1"/>
    </source>
</evidence>
<sequence length="435" mass="48958">MKPRLMKAAVSGLLILLLAGCSFISDPVSLMTTPDLPADKATLMGAINSQKPENSNIIRPRSDSGPSSIRVEDLNNDGIMEAVVFYKTPNEEVQIHGMILQQQGNTWVKKLDFDGEGTMLESFDLIDITNNGTVDIVAGFSRGEEDLQNGLVVYTFSGDSLEKVLQLPYTHFEVTDLNGDGIKELTVVSLQKYELSFITTSQFDKETNSFKELAKLDLGQNVEKYYNIVSGEVAKGKEGIILDTAIVSNSSTSKLIVMEDGVLIDVMKEDGAYKELPVDSQDINGDGILEIGLIENPIGWDNNKLDEIPYFQSYYQWDGKTHMADEKKGLKFVMQRYQDTENQFYLTFPPEWHNKVTVHPDSDKSRYLNFIMVDSGKTVAEVKFFSLPEWERAKDEWKVLVRKNDQVIGYKGELKLIKNEKKNYSDVAPIERKGN</sequence>
<gene>
    <name evidence="2" type="ORF">SAMN05661091_3344</name>
</gene>
<feature type="chain" id="PRO_5013390190" description="Repeat domain-containing protein" evidence="1">
    <location>
        <begin position="25"/>
        <end position="435"/>
    </location>
</feature>
<evidence type="ECO:0000313" key="3">
    <source>
        <dbReference type="Proteomes" id="UP000192940"/>
    </source>
</evidence>
<reference evidence="3" key="1">
    <citation type="submission" date="2017-04" db="EMBL/GenBank/DDBJ databases">
        <authorList>
            <person name="Varghese N."/>
            <person name="Submissions S."/>
        </authorList>
    </citation>
    <scope>NUCLEOTIDE SEQUENCE [LARGE SCALE GENOMIC DNA]</scope>
    <source>
        <strain evidence="3">N3/975</strain>
    </source>
</reference>
<dbReference type="Proteomes" id="UP000192940">
    <property type="component" value="Chromosome I"/>
</dbReference>
<name>A0A1X7HGE8_9BACL</name>
<dbReference type="STRING" id="1313296.SAMN05661091_3344"/>
<dbReference type="PROSITE" id="PS51257">
    <property type="entry name" value="PROKAR_LIPOPROTEIN"/>
    <property type="match status" value="1"/>
</dbReference>
<dbReference type="InterPro" id="IPR028994">
    <property type="entry name" value="Integrin_alpha_N"/>
</dbReference>